<protein>
    <submittedName>
        <fullName evidence="1">Uncharacterized protein</fullName>
    </submittedName>
</protein>
<accession>A0AAD4MX43</accession>
<organism evidence="1 2">
    <name type="scientific">Ditylenchus destructor</name>
    <dbReference type="NCBI Taxonomy" id="166010"/>
    <lineage>
        <taxon>Eukaryota</taxon>
        <taxon>Metazoa</taxon>
        <taxon>Ecdysozoa</taxon>
        <taxon>Nematoda</taxon>
        <taxon>Chromadorea</taxon>
        <taxon>Rhabditida</taxon>
        <taxon>Tylenchina</taxon>
        <taxon>Tylenchomorpha</taxon>
        <taxon>Sphaerularioidea</taxon>
        <taxon>Anguinidae</taxon>
        <taxon>Anguininae</taxon>
        <taxon>Ditylenchus</taxon>
    </lineage>
</organism>
<evidence type="ECO:0000313" key="1">
    <source>
        <dbReference type="EMBL" id="KAI1709437.1"/>
    </source>
</evidence>
<sequence length="205" mass="23824">MTFFNTTTERLWRTDMYYENKPEAQVNGKAIVRPLLVESVGQHDAHYWRDGYTENPLDTNKLGLFAIHVREGCHPCTAIQSSQPSSKNLRTEIAVNNRVKLHDGGLMQNNFQSFIDKYSLGHLMAKLPKKEQSVDHFNKCIDSMYQPAWKDAKRCRTYPQCTFPKIVHPCVNVNNRWENFLFDTENIMISVMRDSTFEKGDECLV</sequence>
<gene>
    <name evidence="1" type="ORF">DdX_11224</name>
</gene>
<dbReference type="EMBL" id="JAKKPZ010000030">
    <property type="protein sequence ID" value="KAI1709437.1"/>
    <property type="molecule type" value="Genomic_DNA"/>
</dbReference>
<proteinExistence type="predicted"/>
<reference evidence="1" key="1">
    <citation type="submission" date="2022-01" db="EMBL/GenBank/DDBJ databases">
        <title>Genome Sequence Resource for Two Populations of Ditylenchus destructor, the Migratory Endoparasitic Phytonematode.</title>
        <authorList>
            <person name="Zhang H."/>
            <person name="Lin R."/>
            <person name="Xie B."/>
        </authorList>
    </citation>
    <scope>NUCLEOTIDE SEQUENCE</scope>
    <source>
        <strain evidence="1">BazhouSP</strain>
    </source>
</reference>
<name>A0AAD4MX43_9BILA</name>
<evidence type="ECO:0000313" key="2">
    <source>
        <dbReference type="Proteomes" id="UP001201812"/>
    </source>
</evidence>
<keyword evidence="2" id="KW-1185">Reference proteome</keyword>
<comment type="caution">
    <text evidence="1">The sequence shown here is derived from an EMBL/GenBank/DDBJ whole genome shotgun (WGS) entry which is preliminary data.</text>
</comment>
<dbReference type="AlphaFoldDB" id="A0AAD4MX43"/>
<dbReference type="Proteomes" id="UP001201812">
    <property type="component" value="Unassembled WGS sequence"/>
</dbReference>